<dbReference type="GO" id="GO:0002949">
    <property type="term" value="P:tRNA threonylcarbamoyladenosine modification"/>
    <property type="evidence" value="ECO:0007669"/>
    <property type="project" value="InterPro"/>
</dbReference>
<dbReference type="PANTHER" id="PTHR33540:SF2">
    <property type="entry name" value="TRNA THREONYLCARBAMOYLADENOSINE BIOSYNTHESIS PROTEIN TSAE"/>
    <property type="match status" value="1"/>
</dbReference>
<keyword evidence="6" id="KW-0479">Metal-binding</keyword>
<dbReference type="RefSeq" id="WP_166507888.1">
    <property type="nucleotide sequence ID" value="NZ_CP043026.1"/>
</dbReference>
<dbReference type="GO" id="GO:0005737">
    <property type="term" value="C:cytoplasm"/>
    <property type="evidence" value="ECO:0007669"/>
    <property type="project" value="UniProtKB-SubCell"/>
</dbReference>
<dbReference type="GO" id="GO:0046872">
    <property type="term" value="F:metal ion binding"/>
    <property type="evidence" value="ECO:0007669"/>
    <property type="project" value="UniProtKB-KW"/>
</dbReference>
<dbReference type="NCBIfam" id="TIGR00150">
    <property type="entry name" value="T6A_YjeE"/>
    <property type="match status" value="1"/>
</dbReference>
<proteinExistence type="inferred from homology"/>
<evidence type="ECO:0000256" key="7">
    <source>
        <dbReference type="ARBA" id="ARBA00022741"/>
    </source>
</evidence>
<keyword evidence="9" id="KW-0460">Magnesium</keyword>
<dbReference type="Pfam" id="PF02367">
    <property type="entry name" value="TsaE"/>
    <property type="match status" value="1"/>
</dbReference>
<evidence type="ECO:0000256" key="10">
    <source>
        <dbReference type="ARBA" id="ARBA00032441"/>
    </source>
</evidence>
<dbReference type="EMBL" id="CP043026">
    <property type="protein sequence ID" value="QEH61495.1"/>
    <property type="molecule type" value="Genomic_DNA"/>
</dbReference>
<keyword evidence="4" id="KW-0963">Cytoplasm</keyword>
<keyword evidence="5" id="KW-0819">tRNA processing</keyword>
<evidence type="ECO:0000256" key="3">
    <source>
        <dbReference type="ARBA" id="ARBA00019010"/>
    </source>
</evidence>
<dbReference type="Gene3D" id="3.40.50.300">
    <property type="entry name" value="P-loop containing nucleotide triphosphate hydrolases"/>
    <property type="match status" value="1"/>
</dbReference>
<keyword evidence="7" id="KW-0547">Nucleotide-binding</keyword>
<protein>
    <recommendedName>
        <fullName evidence="3">tRNA threonylcarbamoyladenosine biosynthesis protein TsaE</fullName>
    </recommendedName>
    <alternativeName>
        <fullName evidence="10">t(6)A37 threonylcarbamoyladenosine biosynthesis protein TsaE</fullName>
    </alternativeName>
</protein>
<dbReference type="SUPFAM" id="SSF52540">
    <property type="entry name" value="P-loop containing nucleoside triphosphate hydrolases"/>
    <property type="match status" value="1"/>
</dbReference>
<organism evidence="11 12">
    <name type="scientific">Spiroplasma chinense</name>
    <dbReference type="NCBI Taxonomy" id="216932"/>
    <lineage>
        <taxon>Bacteria</taxon>
        <taxon>Bacillati</taxon>
        <taxon>Mycoplasmatota</taxon>
        <taxon>Mollicutes</taxon>
        <taxon>Entomoplasmatales</taxon>
        <taxon>Spiroplasmataceae</taxon>
        <taxon>Spiroplasma</taxon>
    </lineage>
</organism>
<accession>A0A5B9Y3W7</accession>
<dbReference type="AlphaFoldDB" id="A0A5B9Y3W7"/>
<evidence type="ECO:0000256" key="8">
    <source>
        <dbReference type="ARBA" id="ARBA00022840"/>
    </source>
</evidence>
<sequence>MIRIESIEQLEKICQQILQECKENVCLLLSGDLGAGKTTFTKHLLKCMGVKEVVNSPTFVILNQYQAHDLLINHMDAYRLENNEEVELYTENFYGAFNIIEWSENLNFDYEKDFKVIKITIKLIDEQIREFEIEGI</sequence>
<dbReference type="InterPro" id="IPR003442">
    <property type="entry name" value="T6A_TsaE"/>
</dbReference>
<keyword evidence="8" id="KW-0067">ATP-binding</keyword>
<name>A0A5B9Y3W7_9MOLU</name>
<dbReference type="InterPro" id="IPR027417">
    <property type="entry name" value="P-loop_NTPase"/>
</dbReference>
<comment type="similarity">
    <text evidence="2">Belongs to the TsaE family.</text>
</comment>
<comment type="subcellular location">
    <subcellularLocation>
        <location evidence="1">Cytoplasm</location>
    </subcellularLocation>
</comment>
<evidence type="ECO:0000256" key="2">
    <source>
        <dbReference type="ARBA" id="ARBA00007599"/>
    </source>
</evidence>
<evidence type="ECO:0000256" key="5">
    <source>
        <dbReference type="ARBA" id="ARBA00022694"/>
    </source>
</evidence>
<gene>
    <name evidence="11" type="primary">tsaE</name>
    <name evidence="11" type="ORF">SCHIN_v1c02980</name>
</gene>
<dbReference type="PANTHER" id="PTHR33540">
    <property type="entry name" value="TRNA THREONYLCARBAMOYLADENOSINE BIOSYNTHESIS PROTEIN TSAE"/>
    <property type="match status" value="1"/>
</dbReference>
<reference evidence="11 12" key="1">
    <citation type="submission" date="2019-08" db="EMBL/GenBank/DDBJ databases">
        <title>Complete genome sequence of Spiroplasma chinense CCH (DSM 19755).</title>
        <authorList>
            <person name="Shen H.-Y."/>
            <person name="Lin Y.-C."/>
            <person name="Chou L."/>
            <person name="Kuo C.-H."/>
        </authorList>
    </citation>
    <scope>NUCLEOTIDE SEQUENCE [LARGE SCALE GENOMIC DNA]</scope>
    <source>
        <strain evidence="11 12">CCH</strain>
    </source>
</reference>
<evidence type="ECO:0000256" key="1">
    <source>
        <dbReference type="ARBA" id="ARBA00004496"/>
    </source>
</evidence>
<dbReference type="Proteomes" id="UP000323144">
    <property type="component" value="Chromosome"/>
</dbReference>
<dbReference type="GO" id="GO:0005524">
    <property type="term" value="F:ATP binding"/>
    <property type="evidence" value="ECO:0007669"/>
    <property type="project" value="UniProtKB-KW"/>
</dbReference>
<evidence type="ECO:0000256" key="9">
    <source>
        <dbReference type="ARBA" id="ARBA00022842"/>
    </source>
</evidence>
<evidence type="ECO:0000256" key="6">
    <source>
        <dbReference type="ARBA" id="ARBA00022723"/>
    </source>
</evidence>
<evidence type="ECO:0000313" key="11">
    <source>
        <dbReference type="EMBL" id="QEH61495.1"/>
    </source>
</evidence>
<keyword evidence="12" id="KW-1185">Reference proteome</keyword>
<evidence type="ECO:0000313" key="12">
    <source>
        <dbReference type="Proteomes" id="UP000323144"/>
    </source>
</evidence>
<evidence type="ECO:0000256" key="4">
    <source>
        <dbReference type="ARBA" id="ARBA00022490"/>
    </source>
</evidence>
<dbReference type="KEGG" id="schi:SCHIN_v1c02980"/>